<dbReference type="InterPro" id="IPR020845">
    <property type="entry name" value="AMP-binding_CS"/>
</dbReference>
<evidence type="ECO:0000313" key="4">
    <source>
        <dbReference type="EMBL" id="MUN42402.1"/>
    </source>
</evidence>
<dbReference type="InterPro" id="IPR006162">
    <property type="entry name" value="Ppantetheine_attach_site"/>
</dbReference>
<dbReference type="Gene3D" id="3.40.50.12780">
    <property type="entry name" value="N-terminal domain of ligase-like"/>
    <property type="match status" value="1"/>
</dbReference>
<evidence type="ECO:0000256" key="2">
    <source>
        <dbReference type="ARBA" id="ARBA00022553"/>
    </source>
</evidence>
<evidence type="ECO:0000313" key="5">
    <source>
        <dbReference type="Proteomes" id="UP000432015"/>
    </source>
</evidence>
<sequence length="596" mass="62019">MAATATVAALVEGRCAARPSAVAVESPDGATATYADLRDRIARIAAALGPPPAASPDGPFPHGTVAVDLPSGLDFCAAVIAVLARGAALFAVDRTQPRARLAAMLGIVAPEIVITGGPGGTAADLAPGARTVDVAALPDAPPGPGPSFATPAPGGDAPAYVVFTSGSTGVPKATVNTHAGLLNHLVFMGVVCPLPEDGRVLLKSARSFDAWLLEFFWALTQGRTLVLADEERATDARYLADALATRSIHGFVCVPSLLRRVFSVLERTAGRTDLRVVVSAGEPLRADLATTVLTATDARLFNFYGPAEAAIDVAFHEVTGPPVDDPVPVGRPIPGNRLTVRDTAGADVTGSGRTGELVVTGDHVGLGYAGDAAATSAAFTTGPDGVRSYATGDLAFLGPDRNFYLGGRMDTQVKINGVRIETAEIEACLLRHKTVADCTVQVTTSGDVPVLVAFIKPEGDAEPLSEYINYLREKLPPVMVPPAYVFLNEFEYLPSGKKDTSKLVFPRGLPTVTAADFEEPAEGTERALADIWEAVLGVAPVGATDEFALIGGDSLKLIDTLVKVSDSLYPDVFALGITRLSTVRDLARKIEQAQGR</sequence>
<dbReference type="InterPro" id="IPR036736">
    <property type="entry name" value="ACP-like_sf"/>
</dbReference>
<dbReference type="Pfam" id="PF13193">
    <property type="entry name" value="AMP-binding_C"/>
    <property type="match status" value="1"/>
</dbReference>
<evidence type="ECO:0000256" key="1">
    <source>
        <dbReference type="ARBA" id="ARBA00022450"/>
    </source>
</evidence>
<dbReference type="AlphaFoldDB" id="A0A7K1LDA0"/>
<dbReference type="SUPFAM" id="SSF56801">
    <property type="entry name" value="Acetyl-CoA synthetase-like"/>
    <property type="match status" value="1"/>
</dbReference>
<dbReference type="InterPro" id="IPR025110">
    <property type="entry name" value="AMP-bd_C"/>
</dbReference>
<reference evidence="4 5" key="1">
    <citation type="submission" date="2019-11" db="EMBL/GenBank/DDBJ databases">
        <authorList>
            <person name="Cao P."/>
        </authorList>
    </citation>
    <scope>NUCLEOTIDE SEQUENCE [LARGE SCALE GENOMIC DNA]</scope>
    <source>
        <strain evidence="4 5">NEAU-AAG5</strain>
    </source>
</reference>
<organism evidence="4 5">
    <name type="scientific">Actinomadura litoris</name>
    <dbReference type="NCBI Taxonomy" id="2678616"/>
    <lineage>
        <taxon>Bacteria</taxon>
        <taxon>Bacillati</taxon>
        <taxon>Actinomycetota</taxon>
        <taxon>Actinomycetes</taxon>
        <taxon>Streptosporangiales</taxon>
        <taxon>Thermomonosporaceae</taxon>
        <taxon>Actinomadura</taxon>
    </lineage>
</organism>
<dbReference type="Gene3D" id="1.10.1200.10">
    <property type="entry name" value="ACP-like"/>
    <property type="match status" value="1"/>
</dbReference>
<dbReference type="PANTHER" id="PTHR45527">
    <property type="entry name" value="NONRIBOSOMAL PEPTIDE SYNTHETASE"/>
    <property type="match status" value="1"/>
</dbReference>
<dbReference type="PROSITE" id="PS00455">
    <property type="entry name" value="AMP_BINDING"/>
    <property type="match status" value="1"/>
</dbReference>
<dbReference type="InterPro" id="IPR045851">
    <property type="entry name" value="AMP-bd_C_sf"/>
</dbReference>
<dbReference type="PROSITE" id="PS00012">
    <property type="entry name" value="PHOSPHOPANTETHEINE"/>
    <property type="match status" value="1"/>
</dbReference>
<dbReference type="Proteomes" id="UP000432015">
    <property type="component" value="Unassembled WGS sequence"/>
</dbReference>
<dbReference type="Pfam" id="PF00550">
    <property type="entry name" value="PP-binding"/>
    <property type="match status" value="1"/>
</dbReference>
<dbReference type="InterPro" id="IPR000873">
    <property type="entry name" value="AMP-dep_synth/lig_dom"/>
</dbReference>
<accession>A0A7K1LDA0</accession>
<dbReference type="RefSeq" id="WP_156222019.1">
    <property type="nucleotide sequence ID" value="NZ_WOFH01000020.1"/>
</dbReference>
<keyword evidence="2" id="KW-0597">Phosphoprotein</keyword>
<dbReference type="PROSITE" id="PS50075">
    <property type="entry name" value="CARRIER"/>
    <property type="match status" value="1"/>
</dbReference>
<dbReference type="InterPro" id="IPR009081">
    <property type="entry name" value="PP-bd_ACP"/>
</dbReference>
<comment type="caution">
    <text evidence="4">The sequence shown here is derived from an EMBL/GenBank/DDBJ whole genome shotgun (WGS) entry which is preliminary data.</text>
</comment>
<protein>
    <submittedName>
        <fullName evidence="4">AMP-binding protein</fullName>
    </submittedName>
</protein>
<keyword evidence="1" id="KW-0596">Phosphopantetheine</keyword>
<feature type="domain" description="Carrier" evidence="3">
    <location>
        <begin position="519"/>
        <end position="594"/>
    </location>
</feature>
<dbReference type="InterPro" id="IPR042099">
    <property type="entry name" value="ANL_N_sf"/>
</dbReference>
<dbReference type="Pfam" id="PF00501">
    <property type="entry name" value="AMP-binding"/>
    <property type="match status" value="1"/>
</dbReference>
<dbReference type="SUPFAM" id="SSF47336">
    <property type="entry name" value="ACP-like"/>
    <property type="match status" value="1"/>
</dbReference>
<proteinExistence type="predicted"/>
<gene>
    <name evidence="4" type="ORF">GNZ18_38305</name>
</gene>
<dbReference type="GO" id="GO:0031177">
    <property type="term" value="F:phosphopantetheine binding"/>
    <property type="evidence" value="ECO:0007669"/>
    <property type="project" value="TreeGrafter"/>
</dbReference>
<dbReference type="PANTHER" id="PTHR45527:SF1">
    <property type="entry name" value="FATTY ACID SYNTHASE"/>
    <property type="match status" value="1"/>
</dbReference>
<evidence type="ECO:0000259" key="3">
    <source>
        <dbReference type="PROSITE" id="PS50075"/>
    </source>
</evidence>
<keyword evidence="5" id="KW-1185">Reference proteome</keyword>
<dbReference type="GO" id="GO:0044550">
    <property type="term" value="P:secondary metabolite biosynthetic process"/>
    <property type="evidence" value="ECO:0007669"/>
    <property type="project" value="TreeGrafter"/>
</dbReference>
<dbReference type="GO" id="GO:0043041">
    <property type="term" value="P:amino acid activation for nonribosomal peptide biosynthetic process"/>
    <property type="evidence" value="ECO:0007669"/>
    <property type="project" value="TreeGrafter"/>
</dbReference>
<dbReference type="GO" id="GO:0005737">
    <property type="term" value="C:cytoplasm"/>
    <property type="evidence" value="ECO:0007669"/>
    <property type="project" value="TreeGrafter"/>
</dbReference>
<dbReference type="Gene3D" id="3.30.300.30">
    <property type="match status" value="1"/>
</dbReference>
<dbReference type="EMBL" id="WOFH01000020">
    <property type="protein sequence ID" value="MUN42402.1"/>
    <property type="molecule type" value="Genomic_DNA"/>
</dbReference>
<name>A0A7K1LDA0_9ACTN</name>